<organism evidence="3 4">
    <name type="scientific">Pisum sativum</name>
    <name type="common">Garden pea</name>
    <name type="synonym">Lathyrus oleraceus</name>
    <dbReference type="NCBI Taxonomy" id="3888"/>
    <lineage>
        <taxon>Eukaryota</taxon>
        <taxon>Viridiplantae</taxon>
        <taxon>Streptophyta</taxon>
        <taxon>Embryophyta</taxon>
        <taxon>Tracheophyta</taxon>
        <taxon>Spermatophyta</taxon>
        <taxon>Magnoliopsida</taxon>
        <taxon>eudicotyledons</taxon>
        <taxon>Gunneridae</taxon>
        <taxon>Pentapetalae</taxon>
        <taxon>rosids</taxon>
        <taxon>fabids</taxon>
        <taxon>Fabales</taxon>
        <taxon>Fabaceae</taxon>
        <taxon>Papilionoideae</taxon>
        <taxon>50 kb inversion clade</taxon>
        <taxon>NPAAA clade</taxon>
        <taxon>Hologalegina</taxon>
        <taxon>IRL clade</taxon>
        <taxon>Fabeae</taxon>
        <taxon>Lathyrus</taxon>
    </lineage>
</organism>
<feature type="region of interest" description="Disordered" evidence="1">
    <location>
        <begin position="1"/>
        <end position="46"/>
    </location>
</feature>
<name>A0A9D4XHE7_PEA</name>
<dbReference type="Proteomes" id="UP001058974">
    <property type="component" value="Chromosome 4"/>
</dbReference>
<evidence type="ECO:0000313" key="4">
    <source>
        <dbReference type="Proteomes" id="UP001058974"/>
    </source>
</evidence>
<evidence type="ECO:0000259" key="2">
    <source>
        <dbReference type="Pfam" id="PF10551"/>
    </source>
</evidence>
<accession>A0A9D4XHE7</accession>
<dbReference type="EMBL" id="JAMSHJ010000004">
    <property type="protein sequence ID" value="KAI5418960.1"/>
    <property type="molecule type" value="Genomic_DNA"/>
</dbReference>
<evidence type="ECO:0000256" key="1">
    <source>
        <dbReference type="SAM" id="MobiDB-lite"/>
    </source>
</evidence>
<keyword evidence="4" id="KW-1185">Reference proteome</keyword>
<dbReference type="Pfam" id="PF10551">
    <property type="entry name" value="MULE"/>
    <property type="match status" value="1"/>
</dbReference>
<comment type="caution">
    <text evidence="3">The sequence shown here is derived from an EMBL/GenBank/DDBJ whole genome shotgun (WGS) entry which is preliminary data.</text>
</comment>
<dbReference type="InterPro" id="IPR018289">
    <property type="entry name" value="MULE_transposase_dom"/>
</dbReference>
<dbReference type="PANTHER" id="PTHR31569:SF4">
    <property type="entry name" value="SWIM-TYPE DOMAIN-CONTAINING PROTEIN"/>
    <property type="match status" value="1"/>
</dbReference>
<dbReference type="AlphaFoldDB" id="A0A9D4XHE7"/>
<sequence>MEDLVHEKSRSDTETGKRGRSNKLIFGCDKGGKHKSTGSGTQSASKKYGCPFKIRSTPAKNGSGWKIDVKCGLHNHGLPDRLEDHSFIGRLTTDEKQHVADLTKRHVPPRHILLSLQDRDPENVTRITQVYKHKSVIQKEIRGPRSEIQHLFKLIEDAGYVYWSRKKDDSEVVREIFLAHPDSVKLLNIFPIVLVMDSTYKTNKYRQPLFEIVGMTSTELTFAVAFAYMESEQTENFCWVLEKLKELFVKKDMCPQVILTDRDFALMKAIEIMFPMLINLLCRFHINKNVGAKCKQHVVNDLQKTIDTLWMEVVWASDEVEYGQRLHQLEQACVDYSGFFNYVKDTWLTPHRHRFVGAWINRVLHLGNKTTNQVESAHWKLKQMLGNSIGDMVKCWEAMNNNLRLQLGNIRASFQKSFYEVEHAHISPFYGYLRGFVSRASLRHVAEELLRVDYVGTNRQICGCTLRTSYGLPCACELGRYTLGGIPIPIDVVHVHWRKLTMEVELEVGADDGSEVDMTCAMDELWKRFRSIDVIGKRALKSRVCELAYSTMTPLCPPPEKLKTKGGVKKKGKKLAEYDVYRDPSYHESYIEDVVNVESDGNCGFRVIASLHGYGEDGWPMVHRELGLEIIDKDRSTLYDKLFSNRLSEVRESLMIESFGSQPPEKWLTLPNMGYLIVNRYNVVLVCLGNPCMTFFSMTSSHSPNVSIYCIGFVNHNHWVQVNMKEGFPLPPITLDWRKFRSHTETTWMLGFAGRLQHWQLLTPVLA</sequence>
<gene>
    <name evidence="3" type="ORF">KIW84_043251</name>
</gene>
<protein>
    <recommendedName>
        <fullName evidence="2">MULE transposase domain-containing protein</fullName>
    </recommendedName>
</protein>
<proteinExistence type="predicted"/>
<dbReference type="InterPro" id="IPR052579">
    <property type="entry name" value="Zinc_finger_SWIM"/>
</dbReference>
<evidence type="ECO:0000313" key="3">
    <source>
        <dbReference type="EMBL" id="KAI5418960.1"/>
    </source>
</evidence>
<reference evidence="3 4" key="1">
    <citation type="journal article" date="2022" name="Nat. Genet.">
        <title>Improved pea reference genome and pan-genome highlight genomic features and evolutionary characteristics.</title>
        <authorList>
            <person name="Yang T."/>
            <person name="Liu R."/>
            <person name="Luo Y."/>
            <person name="Hu S."/>
            <person name="Wang D."/>
            <person name="Wang C."/>
            <person name="Pandey M.K."/>
            <person name="Ge S."/>
            <person name="Xu Q."/>
            <person name="Li N."/>
            <person name="Li G."/>
            <person name="Huang Y."/>
            <person name="Saxena R.K."/>
            <person name="Ji Y."/>
            <person name="Li M."/>
            <person name="Yan X."/>
            <person name="He Y."/>
            <person name="Liu Y."/>
            <person name="Wang X."/>
            <person name="Xiang C."/>
            <person name="Varshney R.K."/>
            <person name="Ding H."/>
            <person name="Gao S."/>
            <person name="Zong X."/>
        </authorList>
    </citation>
    <scope>NUCLEOTIDE SEQUENCE [LARGE SCALE GENOMIC DNA]</scope>
    <source>
        <strain evidence="3 4">cv. Zhongwan 6</strain>
    </source>
</reference>
<dbReference type="Gramene" id="Psat04G0325100-T1">
    <property type="protein sequence ID" value="KAI5418960.1"/>
    <property type="gene ID" value="KIW84_043251"/>
</dbReference>
<feature type="compositionally biased region" description="Basic and acidic residues" evidence="1">
    <location>
        <begin position="1"/>
        <end position="17"/>
    </location>
</feature>
<feature type="domain" description="MULE transposase" evidence="2">
    <location>
        <begin position="193"/>
        <end position="289"/>
    </location>
</feature>
<dbReference type="PANTHER" id="PTHR31569">
    <property type="entry name" value="SWIM-TYPE DOMAIN-CONTAINING PROTEIN"/>
    <property type="match status" value="1"/>
</dbReference>